<evidence type="ECO:0000313" key="4">
    <source>
        <dbReference type="Proteomes" id="UP000025227"/>
    </source>
</evidence>
<feature type="region of interest" description="Disordered" evidence="1">
    <location>
        <begin position="78"/>
        <end position="119"/>
    </location>
</feature>
<evidence type="ECO:0000256" key="2">
    <source>
        <dbReference type="SAM" id="Phobius"/>
    </source>
</evidence>
<sequence length="437" mass="50513">MLNVGGKKGCAQQPQEGALVLICEATVPRHSWKVGIIQALTSNAQGKIREAVVRLPYQRLIRRPINLLVPLELEDDTNQEHHTKMKNRDGDSKEKRDSHATSKTEEEEEQSKEERIPEPRYNLLQRRNINYNEDRSSYVRNLFSLSMFSLSTIILLLLCVFTTGAQENVSISKRVVEFFQGVRLESEEETPYEICGNQFCMMFNNPKTVEYVTFPPEVVLYEYAVQWKFLQNHGPYTMAEETSFSKDMQFLSDIRKESISEQKLEQNMSATLEEIHTQVKISKILEKSHRHHLLQHTCTDDTGGELAVMAHRLLSTAIVTRGKLQSLTQRFILFDSIYLILTNDGQLRKRERLTWETGQKTKHDTNTTAVTSIVEKRLSILDTYIKNLECDTERARKLISKEKVVLKGISFNNFNDNDCQCHATTNRKTSRENCYEP</sequence>
<evidence type="ECO:0000256" key="1">
    <source>
        <dbReference type="SAM" id="MobiDB-lite"/>
    </source>
</evidence>
<feature type="domain" description="DUF5641" evidence="3">
    <location>
        <begin position="12"/>
        <end position="71"/>
    </location>
</feature>
<feature type="compositionally biased region" description="Basic and acidic residues" evidence="1">
    <location>
        <begin position="78"/>
        <end position="104"/>
    </location>
</feature>
<name>A0A7I5EEH1_HAECO</name>
<proteinExistence type="predicted"/>
<dbReference type="AlphaFoldDB" id="A0A7I5EEH1"/>
<keyword evidence="4" id="KW-1185">Reference proteome</keyword>
<keyword evidence="2" id="KW-1133">Transmembrane helix</keyword>
<dbReference type="Proteomes" id="UP000025227">
    <property type="component" value="Unplaced"/>
</dbReference>
<reference evidence="5" key="1">
    <citation type="submission" date="2020-12" db="UniProtKB">
        <authorList>
            <consortium name="WormBaseParasite"/>
        </authorList>
    </citation>
    <scope>IDENTIFICATION</scope>
    <source>
        <strain evidence="5">MHco3</strain>
    </source>
</reference>
<keyword evidence="2" id="KW-0812">Transmembrane</keyword>
<dbReference type="OMA" id="RENCYEP"/>
<keyword evidence="2" id="KW-0472">Membrane</keyword>
<accession>A0A7I5EEH1</accession>
<evidence type="ECO:0000313" key="5">
    <source>
        <dbReference type="WBParaSite" id="HCON_00178710-00001"/>
    </source>
</evidence>
<organism evidence="4 5">
    <name type="scientific">Haemonchus contortus</name>
    <name type="common">Barber pole worm</name>
    <dbReference type="NCBI Taxonomy" id="6289"/>
    <lineage>
        <taxon>Eukaryota</taxon>
        <taxon>Metazoa</taxon>
        <taxon>Ecdysozoa</taxon>
        <taxon>Nematoda</taxon>
        <taxon>Chromadorea</taxon>
        <taxon>Rhabditida</taxon>
        <taxon>Rhabditina</taxon>
        <taxon>Rhabditomorpha</taxon>
        <taxon>Strongyloidea</taxon>
        <taxon>Trichostrongylidae</taxon>
        <taxon>Haemonchus</taxon>
    </lineage>
</organism>
<evidence type="ECO:0000259" key="3">
    <source>
        <dbReference type="Pfam" id="PF18701"/>
    </source>
</evidence>
<protein>
    <submittedName>
        <fullName evidence="5">DUF5641 domain-containing protein</fullName>
    </submittedName>
</protein>
<feature type="transmembrane region" description="Helical" evidence="2">
    <location>
        <begin position="142"/>
        <end position="165"/>
    </location>
</feature>
<dbReference type="Pfam" id="PF18701">
    <property type="entry name" value="DUF5641"/>
    <property type="match status" value="1"/>
</dbReference>
<dbReference type="WBParaSite" id="HCON_00178710-00001">
    <property type="protein sequence ID" value="HCON_00178710-00001"/>
    <property type="gene ID" value="HCON_00178710"/>
</dbReference>
<dbReference type="OrthoDB" id="10422197at2759"/>
<dbReference type="InterPro" id="IPR040676">
    <property type="entry name" value="DUF5641"/>
</dbReference>